<keyword evidence="6" id="KW-0472">Membrane</keyword>
<evidence type="ECO:0000256" key="3">
    <source>
        <dbReference type="ARBA" id="ARBA00022692"/>
    </source>
</evidence>
<proteinExistence type="predicted"/>
<dbReference type="PANTHER" id="PTHR14969">
    <property type="entry name" value="SPHINGOSINE-1-PHOSPHATE PHOSPHOHYDROLASE"/>
    <property type="match status" value="1"/>
</dbReference>
<comment type="subcellular location">
    <subcellularLocation>
        <location evidence="1">Cell membrane</location>
        <topology evidence="1">Multi-pass membrane protein</topology>
    </subcellularLocation>
</comment>
<keyword evidence="5" id="KW-1133">Transmembrane helix</keyword>
<evidence type="ECO:0000256" key="1">
    <source>
        <dbReference type="ARBA" id="ARBA00004651"/>
    </source>
</evidence>
<dbReference type="Gene3D" id="1.20.144.10">
    <property type="entry name" value="Phosphatidic acid phosphatase type 2/haloperoxidase"/>
    <property type="match status" value="1"/>
</dbReference>
<dbReference type="SUPFAM" id="SSF48317">
    <property type="entry name" value="Acid phosphatase/Vanadium-dependent haloperoxidase"/>
    <property type="match status" value="1"/>
</dbReference>
<keyword evidence="4" id="KW-0378">Hydrolase</keyword>
<accession>A0ABN2Z8X9</accession>
<organism evidence="8 9">
    <name type="scientific">Nocardioides koreensis</name>
    <dbReference type="NCBI Taxonomy" id="433651"/>
    <lineage>
        <taxon>Bacteria</taxon>
        <taxon>Bacillati</taxon>
        <taxon>Actinomycetota</taxon>
        <taxon>Actinomycetes</taxon>
        <taxon>Propionibacteriales</taxon>
        <taxon>Nocardioidaceae</taxon>
        <taxon>Nocardioides</taxon>
    </lineage>
</organism>
<keyword evidence="9" id="KW-1185">Reference proteome</keyword>
<evidence type="ECO:0000256" key="6">
    <source>
        <dbReference type="ARBA" id="ARBA00023136"/>
    </source>
</evidence>
<comment type="caution">
    <text evidence="8">The sequence shown here is derived from an EMBL/GenBank/DDBJ whole genome shotgun (WGS) entry which is preliminary data.</text>
</comment>
<name>A0ABN2Z8X9_9ACTN</name>
<dbReference type="Proteomes" id="UP001501771">
    <property type="component" value="Unassembled WGS sequence"/>
</dbReference>
<keyword evidence="2" id="KW-1003">Cell membrane</keyword>
<gene>
    <name evidence="8" type="ORF">GCM10009844_06680</name>
</gene>
<dbReference type="EMBL" id="BAAAQR010000001">
    <property type="protein sequence ID" value="GAA2138573.1"/>
    <property type="molecule type" value="Genomic_DNA"/>
</dbReference>
<dbReference type="CDD" id="cd01610">
    <property type="entry name" value="PAP2_like"/>
    <property type="match status" value="1"/>
</dbReference>
<evidence type="ECO:0000259" key="7">
    <source>
        <dbReference type="SMART" id="SM00014"/>
    </source>
</evidence>
<evidence type="ECO:0000313" key="9">
    <source>
        <dbReference type="Proteomes" id="UP001501771"/>
    </source>
</evidence>
<dbReference type="SMART" id="SM00014">
    <property type="entry name" value="acidPPc"/>
    <property type="match status" value="1"/>
</dbReference>
<keyword evidence="3" id="KW-0812">Transmembrane</keyword>
<sequence>MSTTDGRASARAWWSARSRPARSWLADAGRIDQAVYEAVARTPTPGLDRGMSRLSRVADKSVLWVGTAGLLAAVGGRPGTRAAAQGLACVAVSSAVVNLAVKRVGRRQRPDREGASVPVGRHVVMPTSLSFPSGHSASAFAFATGVGYRLPAVGVPLHGLAGAVAYSRVHTGVHFPGDVVVGSMIGTVVAQLTTRATDRYLGSRGRTP</sequence>
<dbReference type="InterPro" id="IPR000326">
    <property type="entry name" value="PAP2/HPO"/>
</dbReference>
<evidence type="ECO:0000256" key="2">
    <source>
        <dbReference type="ARBA" id="ARBA00022475"/>
    </source>
</evidence>
<dbReference type="RefSeq" id="WP_344147523.1">
    <property type="nucleotide sequence ID" value="NZ_BAAAQR010000001.1"/>
</dbReference>
<dbReference type="PANTHER" id="PTHR14969:SF62">
    <property type="entry name" value="DECAPRENYLPHOSPHORYL-5-PHOSPHORIBOSE PHOSPHATASE RV3807C-RELATED"/>
    <property type="match status" value="1"/>
</dbReference>
<reference evidence="8 9" key="1">
    <citation type="journal article" date="2019" name="Int. J. Syst. Evol. Microbiol.">
        <title>The Global Catalogue of Microorganisms (GCM) 10K type strain sequencing project: providing services to taxonomists for standard genome sequencing and annotation.</title>
        <authorList>
            <consortium name="The Broad Institute Genomics Platform"/>
            <consortium name="The Broad Institute Genome Sequencing Center for Infectious Disease"/>
            <person name="Wu L."/>
            <person name="Ma J."/>
        </authorList>
    </citation>
    <scope>NUCLEOTIDE SEQUENCE [LARGE SCALE GENOMIC DNA]</scope>
    <source>
        <strain evidence="8 9">JCM 16022</strain>
    </source>
</reference>
<dbReference type="Pfam" id="PF01569">
    <property type="entry name" value="PAP2"/>
    <property type="match status" value="1"/>
</dbReference>
<evidence type="ECO:0000256" key="4">
    <source>
        <dbReference type="ARBA" id="ARBA00022801"/>
    </source>
</evidence>
<protein>
    <submittedName>
        <fullName evidence="8">Phosphatase PAP2 family protein</fullName>
    </submittedName>
</protein>
<dbReference type="InterPro" id="IPR036938">
    <property type="entry name" value="PAP2/HPO_sf"/>
</dbReference>
<evidence type="ECO:0000313" key="8">
    <source>
        <dbReference type="EMBL" id="GAA2138573.1"/>
    </source>
</evidence>
<evidence type="ECO:0000256" key="5">
    <source>
        <dbReference type="ARBA" id="ARBA00022989"/>
    </source>
</evidence>
<feature type="domain" description="Phosphatidic acid phosphatase type 2/haloperoxidase" evidence="7">
    <location>
        <begin position="84"/>
        <end position="194"/>
    </location>
</feature>